<keyword evidence="2 4" id="KW-0067">ATP-binding</keyword>
<dbReference type="InterPro" id="IPR003593">
    <property type="entry name" value="AAA+_ATPase"/>
</dbReference>
<dbReference type="CDD" id="cd03228">
    <property type="entry name" value="ABCC_MRP_Like"/>
    <property type="match status" value="1"/>
</dbReference>
<evidence type="ECO:0000313" key="5">
    <source>
        <dbReference type="Proteomes" id="UP000538929"/>
    </source>
</evidence>
<dbReference type="PANTHER" id="PTHR43394:SF1">
    <property type="entry name" value="ATP-BINDING CASSETTE SUB-FAMILY B MEMBER 10, MITOCHONDRIAL"/>
    <property type="match status" value="1"/>
</dbReference>
<name>A0A7W3TI75_9ACTN</name>
<evidence type="ECO:0000256" key="1">
    <source>
        <dbReference type="ARBA" id="ARBA00022741"/>
    </source>
</evidence>
<keyword evidence="5" id="KW-1185">Reference proteome</keyword>
<dbReference type="InterPro" id="IPR027417">
    <property type="entry name" value="P-loop_NTPase"/>
</dbReference>
<sequence length="217" mass="22525">VLREVDLELPGGATTAVVGRSGSGKSVLAAVAGGLLAPDAGEVVLDGVPVAELAPAVLRREVGWAFERPTLVSGTLADAIGLGPVPPSRERIVAAARAACADGFVRALPEGYDTPCAGAPLSGGEVQRIGLARAFAHRGRLLVLDDATSGLDAVTGNRVERALEAVGRGRTRLVVAHRPRTAARADRVVWLEDGRVRGRGTHAELWADPAYRAVWRG</sequence>
<dbReference type="Pfam" id="PF00005">
    <property type="entry name" value="ABC_tran"/>
    <property type="match status" value="1"/>
</dbReference>
<comment type="caution">
    <text evidence="4">The sequence shown here is derived from an EMBL/GenBank/DDBJ whole genome shotgun (WGS) entry which is preliminary data.</text>
</comment>
<dbReference type="RefSeq" id="WP_182608525.1">
    <property type="nucleotide sequence ID" value="NZ_VKHT01001601.1"/>
</dbReference>
<keyword evidence="1" id="KW-0547">Nucleotide-binding</keyword>
<dbReference type="Gene3D" id="3.40.50.300">
    <property type="entry name" value="P-loop containing nucleotide triphosphate hydrolases"/>
    <property type="match status" value="1"/>
</dbReference>
<organism evidence="4 5">
    <name type="scientific">Streptomyces alkaliphilus</name>
    <dbReference type="NCBI Taxonomy" id="1472722"/>
    <lineage>
        <taxon>Bacteria</taxon>
        <taxon>Bacillati</taxon>
        <taxon>Actinomycetota</taxon>
        <taxon>Actinomycetes</taxon>
        <taxon>Kitasatosporales</taxon>
        <taxon>Streptomycetaceae</taxon>
        <taxon>Streptomyces</taxon>
    </lineage>
</organism>
<dbReference type="GO" id="GO:0005524">
    <property type="term" value="F:ATP binding"/>
    <property type="evidence" value="ECO:0007669"/>
    <property type="project" value="UniProtKB-KW"/>
</dbReference>
<dbReference type="SUPFAM" id="SSF52540">
    <property type="entry name" value="P-loop containing nucleoside triphosphate hydrolases"/>
    <property type="match status" value="1"/>
</dbReference>
<dbReference type="InterPro" id="IPR039421">
    <property type="entry name" value="Type_1_exporter"/>
</dbReference>
<feature type="domain" description="ABC transporter" evidence="3">
    <location>
        <begin position="1"/>
        <end position="217"/>
    </location>
</feature>
<evidence type="ECO:0000256" key="2">
    <source>
        <dbReference type="ARBA" id="ARBA00022840"/>
    </source>
</evidence>
<accession>A0A7W3TI75</accession>
<dbReference type="InterPro" id="IPR003439">
    <property type="entry name" value="ABC_transporter-like_ATP-bd"/>
</dbReference>
<proteinExistence type="predicted"/>
<feature type="non-terminal residue" evidence="4">
    <location>
        <position position="1"/>
    </location>
</feature>
<dbReference type="GO" id="GO:0015421">
    <property type="term" value="F:ABC-type oligopeptide transporter activity"/>
    <property type="evidence" value="ECO:0007669"/>
    <property type="project" value="TreeGrafter"/>
</dbReference>
<evidence type="ECO:0000259" key="3">
    <source>
        <dbReference type="PROSITE" id="PS50893"/>
    </source>
</evidence>
<dbReference type="PROSITE" id="PS50893">
    <property type="entry name" value="ABC_TRANSPORTER_2"/>
    <property type="match status" value="1"/>
</dbReference>
<dbReference type="AlphaFoldDB" id="A0A7W3TI75"/>
<feature type="non-terminal residue" evidence="4">
    <location>
        <position position="217"/>
    </location>
</feature>
<reference evidence="5" key="1">
    <citation type="submission" date="2019-10" db="EMBL/GenBank/DDBJ databases">
        <title>Streptomyces sp. nov., a novel actinobacterium isolated from alkaline environment.</title>
        <authorList>
            <person name="Golinska P."/>
        </authorList>
    </citation>
    <scope>NUCLEOTIDE SEQUENCE [LARGE SCALE GENOMIC DNA]</scope>
    <source>
        <strain evidence="5">DSM 42118</strain>
    </source>
</reference>
<dbReference type="GO" id="GO:0016887">
    <property type="term" value="F:ATP hydrolysis activity"/>
    <property type="evidence" value="ECO:0007669"/>
    <property type="project" value="InterPro"/>
</dbReference>
<dbReference type="EMBL" id="VKHT01001601">
    <property type="protein sequence ID" value="MBB0247327.1"/>
    <property type="molecule type" value="Genomic_DNA"/>
</dbReference>
<gene>
    <name evidence="4" type="ORF">FNQ90_25200</name>
</gene>
<protein>
    <submittedName>
        <fullName evidence="4">ATP-binding cassette domain-containing protein</fullName>
    </submittedName>
</protein>
<dbReference type="Proteomes" id="UP000538929">
    <property type="component" value="Unassembled WGS sequence"/>
</dbReference>
<dbReference type="PANTHER" id="PTHR43394">
    <property type="entry name" value="ATP-DEPENDENT PERMEASE MDL1, MITOCHONDRIAL"/>
    <property type="match status" value="1"/>
</dbReference>
<evidence type="ECO:0000313" key="4">
    <source>
        <dbReference type="EMBL" id="MBB0247327.1"/>
    </source>
</evidence>
<dbReference type="SMART" id="SM00382">
    <property type="entry name" value="AAA"/>
    <property type="match status" value="1"/>
</dbReference>